<dbReference type="PANTHER" id="PTHR21064">
    <property type="entry name" value="AMINOGLYCOSIDE PHOSPHOTRANSFERASE DOMAIN-CONTAINING PROTEIN-RELATED"/>
    <property type="match status" value="1"/>
</dbReference>
<dbReference type="Pfam" id="PF01636">
    <property type="entry name" value="APH"/>
    <property type="match status" value="1"/>
</dbReference>
<dbReference type="Proteomes" id="UP000618733">
    <property type="component" value="Unassembled WGS sequence"/>
</dbReference>
<dbReference type="GO" id="GO:0009088">
    <property type="term" value="P:threonine biosynthetic process"/>
    <property type="evidence" value="ECO:0007669"/>
    <property type="project" value="TreeGrafter"/>
</dbReference>
<dbReference type="PANTHER" id="PTHR21064:SF6">
    <property type="entry name" value="AMINOGLYCOSIDE PHOSPHOTRANSFERASE DOMAIN-CONTAINING PROTEIN"/>
    <property type="match status" value="1"/>
</dbReference>
<feature type="compositionally biased region" description="Low complexity" evidence="2">
    <location>
        <begin position="7"/>
        <end position="16"/>
    </location>
</feature>
<keyword evidence="5" id="KW-1185">Reference proteome</keyword>
<proteinExistence type="inferred from homology"/>
<comment type="caution">
    <text evidence="4">The sequence shown here is derived from an EMBL/GenBank/DDBJ whole genome shotgun (WGS) entry which is preliminary data.</text>
</comment>
<evidence type="ECO:0000256" key="2">
    <source>
        <dbReference type="SAM" id="MobiDB-lite"/>
    </source>
</evidence>
<evidence type="ECO:0000259" key="3">
    <source>
        <dbReference type="Pfam" id="PF01636"/>
    </source>
</evidence>
<feature type="domain" description="Aminoglycoside phosphotransferase" evidence="3">
    <location>
        <begin position="48"/>
        <end position="295"/>
    </location>
</feature>
<reference evidence="4" key="1">
    <citation type="submission" date="2020-12" db="EMBL/GenBank/DDBJ databases">
        <title>Leucobacter sp. CAS2, isolated from Chromium sludge.</title>
        <authorList>
            <person name="Xu Z."/>
        </authorList>
    </citation>
    <scope>NUCLEOTIDE SEQUENCE</scope>
    <source>
        <strain evidence="4">CSA2</strain>
    </source>
</reference>
<protein>
    <submittedName>
        <fullName evidence="4">Phosphotransferase</fullName>
    </submittedName>
</protein>
<evidence type="ECO:0000313" key="4">
    <source>
        <dbReference type="EMBL" id="MBK0422492.1"/>
    </source>
</evidence>
<dbReference type="InterPro" id="IPR050249">
    <property type="entry name" value="Pseudomonas-type_ThrB"/>
</dbReference>
<gene>
    <name evidence="4" type="ORF">JD292_10455</name>
</gene>
<dbReference type="EMBL" id="JAEHOI010000011">
    <property type="protein sequence ID" value="MBK0422492.1"/>
    <property type="molecule type" value="Genomic_DNA"/>
</dbReference>
<comment type="similarity">
    <text evidence="1">Belongs to the pseudomonas-type ThrB family.</text>
</comment>
<dbReference type="Gene3D" id="3.90.1200.10">
    <property type="match status" value="1"/>
</dbReference>
<name>A0A934UYN7_9MICO</name>
<evidence type="ECO:0000313" key="5">
    <source>
        <dbReference type="Proteomes" id="UP000618733"/>
    </source>
</evidence>
<evidence type="ECO:0000256" key="1">
    <source>
        <dbReference type="ARBA" id="ARBA00038240"/>
    </source>
</evidence>
<accession>A0A934UYN7</accession>
<dbReference type="GO" id="GO:0004413">
    <property type="term" value="F:homoserine kinase activity"/>
    <property type="evidence" value="ECO:0007669"/>
    <property type="project" value="TreeGrafter"/>
</dbReference>
<dbReference type="InterPro" id="IPR011009">
    <property type="entry name" value="Kinase-like_dom_sf"/>
</dbReference>
<sequence>MSSESTAPQDPAGPQDPAEPHDHAEPIAREAIAAFGLDASAPLRLLKRRENHVYAFSSHGEEYVVRVHRRGYHSDAELACELDFVRALHAAGVSVPDFRTAPDGRGFVVVDSGDAALPGPHQVDVQRLIENRGGFGDERAAVDGSAGIEPHDFRALGSLIAQVHDATERSGYTMAVPRDDWDLDGLVGEEPAWGDPLRIAELAGGDRAAVIAAIARIRHTLGAYGTPAGRFGPIHADLTPENVLRTDRGLVLIDFDDFAAGWHLFDLATALYFFTPHPRHDEYRAALFAGYEAIRPLDPADHAAFPAMLLARGLTYLGWSADRRGEPTAEWHATTVLPHVVRLSRELLGGPPHP</sequence>
<dbReference type="SUPFAM" id="SSF56112">
    <property type="entry name" value="Protein kinase-like (PK-like)"/>
    <property type="match status" value="1"/>
</dbReference>
<dbReference type="InterPro" id="IPR002575">
    <property type="entry name" value="Aminoglycoside_PTrfase"/>
</dbReference>
<dbReference type="RefSeq" id="WP_200132697.1">
    <property type="nucleotide sequence ID" value="NZ_JAEHOI010000011.1"/>
</dbReference>
<dbReference type="AlphaFoldDB" id="A0A934UYN7"/>
<feature type="region of interest" description="Disordered" evidence="2">
    <location>
        <begin position="1"/>
        <end position="22"/>
    </location>
</feature>
<organism evidence="4 5">
    <name type="scientific">Leucobacter edaphi</name>
    <dbReference type="NCBI Taxonomy" id="2796472"/>
    <lineage>
        <taxon>Bacteria</taxon>
        <taxon>Bacillati</taxon>
        <taxon>Actinomycetota</taxon>
        <taxon>Actinomycetes</taxon>
        <taxon>Micrococcales</taxon>
        <taxon>Microbacteriaceae</taxon>
        <taxon>Leucobacter</taxon>
    </lineage>
</organism>